<evidence type="ECO:0000313" key="3">
    <source>
        <dbReference type="Proteomes" id="UP001596157"/>
    </source>
</evidence>
<dbReference type="InterPro" id="IPR012349">
    <property type="entry name" value="Split_barrel_FMN-bd"/>
</dbReference>
<sequence length="139" mass="15354">MSLVMSEAERVAFLGEPRVGVIAISRDGRGPLAVPIWYRYARGEVCVWMERDSVKYRALCRAGRFTLVVQSERMPYKYVSAEGPVVDARSPSRAEAVAIAGRYLAPPDAEGYVDSALGEGSVLVSMRPERWLSNDQSRG</sequence>
<keyword evidence="3" id="KW-1185">Reference proteome</keyword>
<evidence type="ECO:0000313" key="2">
    <source>
        <dbReference type="EMBL" id="MFC5287568.1"/>
    </source>
</evidence>
<dbReference type="RefSeq" id="WP_378246672.1">
    <property type="nucleotide sequence ID" value="NZ_JBHSKF010000004.1"/>
</dbReference>
<dbReference type="PANTHER" id="PTHR35176">
    <property type="entry name" value="HEME OXYGENASE HI_0854-RELATED"/>
    <property type="match status" value="1"/>
</dbReference>
<dbReference type="Proteomes" id="UP001596157">
    <property type="component" value="Unassembled WGS sequence"/>
</dbReference>
<protein>
    <submittedName>
        <fullName evidence="2">Pyridoxamine 5'-phosphate oxidase</fullName>
    </submittedName>
</protein>
<dbReference type="EMBL" id="JBHSKF010000004">
    <property type="protein sequence ID" value="MFC5287568.1"/>
    <property type="molecule type" value="Genomic_DNA"/>
</dbReference>
<gene>
    <name evidence="2" type="ORF">ACFPM7_10950</name>
</gene>
<proteinExistence type="predicted"/>
<comment type="caution">
    <text evidence="2">The sequence shown here is derived from an EMBL/GenBank/DDBJ whole genome shotgun (WGS) entry which is preliminary data.</text>
</comment>
<keyword evidence="1" id="KW-0560">Oxidoreductase</keyword>
<dbReference type="Gene3D" id="2.30.110.10">
    <property type="entry name" value="Electron Transport, Fmn-binding Protein, Chain A"/>
    <property type="match status" value="1"/>
</dbReference>
<evidence type="ECO:0000256" key="1">
    <source>
        <dbReference type="ARBA" id="ARBA00023002"/>
    </source>
</evidence>
<accession>A0ABW0EMG2</accession>
<reference evidence="3" key="1">
    <citation type="journal article" date="2019" name="Int. J. Syst. Evol. Microbiol.">
        <title>The Global Catalogue of Microorganisms (GCM) 10K type strain sequencing project: providing services to taxonomists for standard genome sequencing and annotation.</title>
        <authorList>
            <consortium name="The Broad Institute Genomics Platform"/>
            <consortium name="The Broad Institute Genome Sequencing Center for Infectious Disease"/>
            <person name="Wu L."/>
            <person name="Ma J."/>
        </authorList>
    </citation>
    <scope>NUCLEOTIDE SEQUENCE [LARGE SCALE GENOMIC DNA]</scope>
    <source>
        <strain evidence="3">CCUG 59778</strain>
    </source>
</reference>
<dbReference type="InterPro" id="IPR052019">
    <property type="entry name" value="F420H2_bilvrd_red/Heme_oxyg"/>
</dbReference>
<dbReference type="SUPFAM" id="SSF50475">
    <property type="entry name" value="FMN-binding split barrel"/>
    <property type="match status" value="1"/>
</dbReference>
<dbReference type="PANTHER" id="PTHR35176:SF6">
    <property type="entry name" value="HEME OXYGENASE HI_0854-RELATED"/>
    <property type="match status" value="1"/>
</dbReference>
<organism evidence="2 3">
    <name type="scientific">Actinokineospora guangxiensis</name>
    <dbReference type="NCBI Taxonomy" id="1490288"/>
    <lineage>
        <taxon>Bacteria</taxon>
        <taxon>Bacillati</taxon>
        <taxon>Actinomycetota</taxon>
        <taxon>Actinomycetes</taxon>
        <taxon>Pseudonocardiales</taxon>
        <taxon>Pseudonocardiaceae</taxon>
        <taxon>Actinokineospora</taxon>
    </lineage>
</organism>
<name>A0ABW0EMG2_9PSEU</name>